<evidence type="ECO:0000256" key="1">
    <source>
        <dbReference type="ARBA" id="ARBA00007469"/>
    </source>
</evidence>
<comment type="similarity">
    <text evidence="1 4">Belongs to the RNase T2 family.</text>
</comment>
<evidence type="ECO:0000313" key="6">
    <source>
        <dbReference type="EMBL" id="RUS74785.1"/>
    </source>
</evidence>
<dbReference type="Proteomes" id="UP000271974">
    <property type="component" value="Unassembled WGS sequence"/>
</dbReference>
<dbReference type="STRING" id="188477.A0A433SZQ3"/>
<dbReference type="SUPFAM" id="SSF55895">
    <property type="entry name" value="Ribonuclease Rh-like"/>
    <property type="match status" value="1"/>
</dbReference>
<dbReference type="EMBL" id="RQTK01000800">
    <property type="protein sequence ID" value="RUS74785.1"/>
    <property type="molecule type" value="Genomic_DNA"/>
</dbReference>
<comment type="caution">
    <text evidence="6">The sequence shown here is derived from an EMBL/GenBank/DDBJ whole genome shotgun (WGS) entry which is preliminary data.</text>
</comment>
<dbReference type="GO" id="GO:0006401">
    <property type="term" value="P:RNA catabolic process"/>
    <property type="evidence" value="ECO:0007669"/>
    <property type="project" value="TreeGrafter"/>
</dbReference>
<sequence length="261" mass="30133">MMELSRFLFVACFLLVSSEVLTGRVVEREDFEFLLLAHFWPTASCVYFHNEGKGCYVPPAVKGWTIHGLWPSIPGTEKPDYCNDSMKFNYNEIQDLSQRLAVNWPCYEEGVSKTELWEHEWTKHGTCAYSLPILQGELRFFNQTLNLHDKINITKILAASGILPSTEKKYLPMDIFNALKKGVGKIPNFTCIKDKKTEWTHLEQIWLCYDKQLQPMDCPGVAQSKLFFQSKAEKEMPVSSKSYFQDCPHSGSIYYYPLPTQ</sequence>
<dbReference type="PANTHER" id="PTHR11240">
    <property type="entry name" value="RIBONUCLEASE T2"/>
    <property type="match status" value="1"/>
</dbReference>
<dbReference type="PANTHER" id="PTHR11240:SF22">
    <property type="entry name" value="RIBONUCLEASE T2"/>
    <property type="match status" value="1"/>
</dbReference>
<protein>
    <submittedName>
        <fullName evidence="6">Uncharacterized protein</fullName>
    </submittedName>
</protein>
<gene>
    <name evidence="6" type="ORF">EGW08_017452</name>
</gene>
<dbReference type="PROSITE" id="PS00531">
    <property type="entry name" value="RNASE_T2_2"/>
    <property type="match status" value="1"/>
</dbReference>
<name>A0A433SZQ3_ELYCH</name>
<evidence type="ECO:0000313" key="7">
    <source>
        <dbReference type="Proteomes" id="UP000271974"/>
    </source>
</evidence>
<dbReference type="OrthoDB" id="435754at2759"/>
<dbReference type="InterPro" id="IPR033130">
    <property type="entry name" value="RNase_T2_His_AS_2"/>
</dbReference>
<proteinExistence type="inferred from homology"/>
<dbReference type="InterPro" id="IPR033697">
    <property type="entry name" value="Ribonuclease_T2_eukaryotic"/>
</dbReference>
<keyword evidence="7" id="KW-1185">Reference proteome</keyword>
<evidence type="ECO:0000256" key="2">
    <source>
        <dbReference type="ARBA" id="ARBA00023157"/>
    </source>
</evidence>
<dbReference type="AlphaFoldDB" id="A0A433SZQ3"/>
<dbReference type="GO" id="GO:0033897">
    <property type="term" value="F:ribonuclease T2 activity"/>
    <property type="evidence" value="ECO:0007669"/>
    <property type="project" value="InterPro"/>
</dbReference>
<feature type="active site" evidence="3">
    <location>
        <position position="124"/>
    </location>
</feature>
<dbReference type="Gene3D" id="3.90.730.10">
    <property type="entry name" value="Ribonuclease T2-like"/>
    <property type="match status" value="1"/>
</dbReference>
<accession>A0A433SZQ3</accession>
<feature type="active site" evidence="3">
    <location>
        <position position="120"/>
    </location>
</feature>
<dbReference type="InterPro" id="IPR018188">
    <property type="entry name" value="RNase_T2_His_AS_1"/>
</dbReference>
<keyword evidence="2" id="KW-1015">Disulfide bond</keyword>
<dbReference type="CDD" id="cd01061">
    <property type="entry name" value="RNase_T2_euk"/>
    <property type="match status" value="1"/>
</dbReference>
<dbReference type="PROSITE" id="PS00530">
    <property type="entry name" value="RNASE_T2_1"/>
    <property type="match status" value="1"/>
</dbReference>
<dbReference type="Pfam" id="PF00445">
    <property type="entry name" value="Ribonuclease_T2"/>
    <property type="match status" value="1"/>
</dbReference>
<feature type="active site" evidence="3">
    <location>
        <position position="67"/>
    </location>
</feature>
<evidence type="ECO:0000256" key="5">
    <source>
        <dbReference type="SAM" id="SignalP"/>
    </source>
</evidence>
<dbReference type="GO" id="GO:0003723">
    <property type="term" value="F:RNA binding"/>
    <property type="evidence" value="ECO:0007669"/>
    <property type="project" value="InterPro"/>
</dbReference>
<evidence type="ECO:0000256" key="4">
    <source>
        <dbReference type="RuleBase" id="RU004328"/>
    </source>
</evidence>
<dbReference type="InterPro" id="IPR001568">
    <property type="entry name" value="RNase_T2-like"/>
</dbReference>
<organism evidence="6 7">
    <name type="scientific">Elysia chlorotica</name>
    <name type="common">Eastern emerald elysia</name>
    <name type="synonym">Sea slug</name>
    <dbReference type="NCBI Taxonomy" id="188477"/>
    <lineage>
        <taxon>Eukaryota</taxon>
        <taxon>Metazoa</taxon>
        <taxon>Spiralia</taxon>
        <taxon>Lophotrochozoa</taxon>
        <taxon>Mollusca</taxon>
        <taxon>Gastropoda</taxon>
        <taxon>Heterobranchia</taxon>
        <taxon>Euthyneura</taxon>
        <taxon>Panpulmonata</taxon>
        <taxon>Sacoglossa</taxon>
        <taxon>Placobranchoidea</taxon>
        <taxon>Plakobranchidae</taxon>
        <taxon>Elysia</taxon>
    </lineage>
</organism>
<dbReference type="GO" id="GO:0005576">
    <property type="term" value="C:extracellular region"/>
    <property type="evidence" value="ECO:0007669"/>
    <property type="project" value="TreeGrafter"/>
</dbReference>
<feature type="signal peptide" evidence="5">
    <location>
        <begin position="1"/>
        <end position="22"/>
    </location>
</feature>
<dbReference type="InterPro" id="IPR036430">
    <property type="entry name" value="RNase_T2-like_sf"/>
</dbReference>
<keyword evidence="5" id="KW-0732">Signal</keyword>
<reference evidence="6 7" key="1">
    <citation type="submission" date="2019-01" db="EMBL/GenBank/DDBJ databases">
        <title>A draft genome assembly of the solar-powered sea slug Elysia chlorotica.</title>
        <authorList>
            <person name="Cai H."/>
            <person name="Li Q."/>
            <person name="Fang X."/>
            <person name="Li J."/>
            <person name="Curtis N.E."/>
            <person name="Altenburger A."/>
            <person name="Shibata T."/>
            <person name="Feng M."/>
            <person name="Maeda T."/>
            <person name="Schwartz J.A."/>
            <person name="Shigenobu S."/>
            <person name="Lundholm N."/>
            <person name="Nishiyama T."/>
            <person name="Yang H."/>
            <person name="Hasebe M."/>
            <person name="Li S."/>
            <person name="Pierce S.K."/>
            <person name="Wang J."/>
        </authorList>
    </citation>
    <scope>NUCLEOTIDE SEQUENCE [LARGE SCALE GENOMIC DNA]</scope>
    <source>
        <strain evidence="6">EC2010</strain>
        <tissue evidence="6">Whole organism of an adult</tissue>
    </source>
</reference>
<feature type="chain" id="PRO_5019158728" evidence="5">
    <location>
        <begin position="23"/>
        <end position="261"/>
    </location>
</feature>
<evidence type="ECO:0000256" key="3">
    <source>
        <dbReference type="PIRSR" id="PIRSR633697-1"/>
    </source>
</evidence>